<protein>
    <recommendedName>
        <fullName evidence="3">Prophage PSSB64-01</fullName>
    </recommendedName>
</protein>
<comment type="caution">
    <text evidence="1">The sequence shown here is derived from an EMBL/GenBank/DDBJ whole genome shotgun (WGS) entry which is preliminary data.</text>
</comment>
<name>A0AAW5HJQ5_PSEPU</name>
<dbReference type="AlphaFoldDB" id="A0AAW5HJQ5"/>
<proteinExistence type="predicted"/>
<evidence type="ECO:0000313" key="1">
    <source>
        <dbReference type="EMBL" id="MCO1622509.1"/>
    </source>
</evidence>
<gene>
    <name evidence="1" type="ORF">M8C81_18055</name>
</gene>
<sequence>MQTNTISTPWSPVTMRWPSQSTSWLADLEEAKTMAGGELTSAGDRVAALQGMATTNPSSVGAAAAAAVAAGRSAMSEALGEVPAALVVTPFQSGVGQGRGLQRYLSAPNLLQHMATKLQDVTDSNRPGGEQYALVVMFVGTRYDHFASTLSRFNAVLPLPDLKRAQNRAGCLSELETTKWELPTAGMLPRWGALPLEQSTITRAASQAMSGQLAALESFAPSSPLADLQALASRKAQRSAAKDHELASLKAMFDDAQADVTMTARLIGPGSTAELRRDLLTGKAPGHEWPLSAGVMLVGSLKGLSFVRELVGL</sequence>
<evidence type="ECO:0008006" key="3">
    <source>
        <dbReference type="Google" id="ProtNLM"/>
    </source>
</evidence>
<organism evidence="1 2">
    <name type="scientific">Pseudomonas putida</name>
    <name type="common">Arthrobacter siderocapsulatus</name>
    <dbReference type="NCBI Taxonomy" id="303"/>
    <lineage>
        <taxon>Bacteria</taxon>
        <taxon>Pseudomonadati</taxon>
        <taxon>Pseudomonadota</taxon>
        <taxon>Gammaproteobacteria</taxon>
        <taxon>Pseudomonadales</taxon>
        <taxon>Pseudomonadaceae</taxon>
        <taxon>Pseudomonas</taxon>
    </lineage>
</organism>
<evidence type="ECO:0000313" key="2">
    <source>
        <dbReference type="Proteomes" id="UP001202943"/>
    </source>
</evidence>
<accession>A0AAW5HJQ5</accession>
<dbReference type="EMBL" id="JAMHFX010000198">
    <property type="protein sequence ID" value="MCO1622509.1"/>
    <property type="molecule type" value="Genomic_DNA"/>
</dbReference>
<dbReference type="Proteomes" id="UP001202943">
    <property type="component" value="Unassembled WGS sequence"/>
</dbReference>
<reference evidence="1" key="2">
    <citation type="submission" date="2023-08" db="EMBL/GenBank/DDBJ databases">
        <title>Isolation, Identification, Denitrification Characteristics of A Highly Efficient Aerobic Denitrifying Bacterial Strain DS2.</title>
        <authorList>
            <person name="Wang H."/>
        </authorList>
    </citation>
    <scope>NUCLEOTIDE SEQUENCE</scope>
    <source>
        <strain evidence="1">DS2</strain>
    </source>
</reference>
<dbReference type="RefSeq" id="WP_252460409.1">
    <property type="nucleotide sequence ID" value="NZ_JAMHFX010000198.1"/>
</dbReference>
<reference evidence="1" key="1">
    <citation type="submission" date="2022-05" db="EMBL/GenBank/DDBJ databases">
        <authorList>
            <person name="Yi M."/>
        </authorList>
    </citation>
    <scope>NUCLEOTIDE SEQUENCE</scope>
    <source>
        <strain evidence="1">DS2</strain>
    </source>
</reference>